<protein>
    <submittedName>
        <fullName evidence="4">Pyoverdine biosynthesis protein PvcB</fullName>
    </submittedName>
</protein>
<evidence type="ECO:0000313" key="4">
    <source>
        <dbReference type="EMBL" id="KTD78246.1"/>
    </source>
</evidence>
<keyword evidence="5" id="KW-1185">Reference proteome</keyword>
<gene>
    <name evidence="4" type="ORF">Lwor_1641</name>
</gene>
<accession>A0A0W1AA76</accession>
<dbReference type="InterPro" id="IPR003819">
    <property type="entry name" value="TauD/TfdA-like"/>
</dbReference>
<dbReference type="PATRIC" id="fig|45076.6.peg.1777"/>
<evidence type="ECO:0000259" key="3">
    <source>
        <dbReference type="Pfam" id="PF02668"/>
    </source>
</evidence>
<reference evidence="4 5" key="1">
    <citation type="submission" date="2015-11" db="EMBL/GenBank/DDBJ databases">
        <title>Genomic analysis of 38 Legionella species identifies large and diverse effector repertoires.</title>
        <authorList>
            <person name="Burstein D."/>
            <person name="Amaro F."/>
            <person name="Zusman T."/>
            <person name="Lifshitz Z."/>
            <person name="Cohen O."/>
            <person name="Gilbert J.A."/>
            <person name="Pupko T."/>
            <person name="Shuman H.A."/>
            <person name="Segal G."/>
        </authorList>
    </citation>
    <scope>NUCLEOTIDE SEQUENCE [LARGE SCALE GENOMIC DNA]</scope>
    <source>
        <strain evidence="4 5">ATCC 49508</strain>
    </source>
</reference>
<feature type="domain" description="TauD/TfdA-like" evidence="3">
    <location>
        <begin position="17"/>
        <end position="244"/>
    </location>
</feature>
<sequence length="252" mass="28564">MKLLSPFGVELTTLPTASALVELILEHGLVLVRGQSMTTCEAYINYARAMGELLAWNFGLVNELKIDDHAENYLYSSEAVPFHWDGAFKQSPAALLFHCITAPNYQAGGETLFTHTTRIYDEASDEMKKVWAKIKITYETEQVAHYGGCVTASVLSQHPYNRKVILRYAEPVFTELNPVSVTVAEMDLVQQKQFIEDMAVLIRNPRYCYQHTWRDGDLLFADNHALIHGRLAIKSGSSRHIRRIQVAEFKVN</sequence>
<dbReference type="OrthoDB" id="581608at2"/>
<proteinExistence type="predicted"/>
<dbReference type="SUPFAM" id="SSF51197">
    <property type="entry name" value="Clavaminate synthase-like"/>
    <property type="match status" value="1"/>
</dbReference>
<comment type="cofactor">
    <cofactor evidence="1">
        <name>Fe(2+)</name>
        <dbReference type="ChEBI" id="CHEBI:29033"/>
    </cofactor>
</comment>
<dbReference type="Proteomes" id="UP000054662">
    <property type="component" value="Unassembled WGS sequence"/>
</dbReference>
<evidence type="ECO:0000256" key="2">
    <source>
        <dbReference type="ARBA" id="ARBA00023002"/>
    </source>
</evidence>
<dbReference type="Gene3D" id="3.60.130.10">
    <property type="entry name" value="Clavaminate synthase-like"/>
    <property type="match status" value="1"/>
</dbReference>
<name>A0A0W1AA76_9GAMM</name>
<dbReference type="GO" id="GO:0016706">
    <property type="term" value="F:2-oxoglutarate-dependent dioxygenase activity"/>
    <property type="evidence" value="ECO:0007669"/>
    <property type="project" value="UniProtKB-ARBA"/>
</dbReference>
<dbReference type="AlphaFoldDB" id="A0A0W1AA76"/>
<dbReference type="InterPro" id="IPR050411">
    <property type="entry name" value="AlphaKG_dependent_hydroxylases"/>
</dbReference>
<dbReference type="STRING" id="45076.Lwor_1641"/>
<organism evidence="4 5">
    <name type="scientific">Legionella worsleiensis</name>
    <dbReference type="NCBI Taxonomy" id="45076"/>
    <lineage>
        <taxon>Bacteria</taxon>
        <taxon>Pseudomonadati</taxon>
        <taxon>Pseudomonadota</taxon>
        <taxon>Gammaproteobacteria</taxon>
        <taxon>Legionellales</taxon>
        <taxon>Legionellaceae</taxon>
        <taxon>Legionella</taxon>
    </lineage>
</organism>
<dbReference type="InterPro" id="IPR042098">
    <property type="entry name" value="TauD-like_sf"/>
</dbReference>
<dbReference type="PANTHER" id="PTHR10696">
    <property type="entry name" value="GAMMA-BUTYROBETAINE HYDROXYLASE-RELATED"/>
    <property type="match status" value="1"/>
</dbReference>
<dbReference type="RefSeq" id="WP_058493434.1">
    <property type="nucleotide sequence ID" value="NZ_CBCRUR010000012.1"/>
</dbReference>
<keyword evidence="2" id="KW-0560">Oxidoreductase</keyword>
<dbReference type="PANTHER" id="PTHR10696:SF53">
    <property type="entry name" value="TYROSINE ISONITRILE DESATURASE"/>
    <property type="match status" value="1"/>
</dbReference>
<evidence type="ECO:0000313" key="5">
    <source>
        <dbReference type="Proteomes" id="UP000054662"/>
    </source>
</evidence>
<dbReference type="EMBL" id="LNZC01000020">
    <property type="protein sequence ID" value="KTD78246.1"/>
    <property type="molecule type" value="Genomic_DNA"/>
</dbReference>
<evidence type="ECO:0000256" key="1">
    <source>
        <dbReference type="ARBA" id="ARBA00001954"/>
    </source>
</evidence>
<comment type="caution">
    <text evidence="4">The sequence shown here is derived from an EMBL/GenBank/DDBJ whole genome shotgun (WGS) entry which is preliminary data.</text>
</comment>
<dbReference type="Pfam" id="PF02668">
    <property type="entry name" value="TauD"/>
    <property type="match status" value="1"/>
</dbReference>